<feature type="transmembrane region" description="Helical" evidence="18">
    <location>
        <begin position="85"/>
        <end position="109"/>
    </location>
</feature>
<keyword evidence="6" id="KW-0681">Retinal protein</keyword>
<dbReference type="GO" id="GO:0004930">
    <property type="term" value="F:G protein-coupled receptor activity"/>
    <property type="evidence" value="ECO:0007669"/>
    <property type="project" value="UniProtKB-KW"/>
</dbReference>
<keyword evidence="12 16" id="KW-0675">Receptor</keyword>
<evidence type="ECO:0000256" key="17">
    <source>
        <dbReference type="SAM" id="MobiDB-lite"/>
    </source>
</evidence>
<dbReference type="GO" id="GO:0009881">
    <property type="term" value="F:photoreceptor activity"/>
    <property type="evidence" value="ECO:0007669"/>
    <property type="project" value="UniProtKB-KW"/>
</dbReference>
<feature type="transmembrane region" description="Helical" evidence="18">
    <location>
        <begin position="121"/>
        <end position="141"/>
    </location>
</feature>
<keyword evidence="14 16" id="KW-0807">Transducer</keyword>
<sequence length="369" mass="41426">MLNGSVHFEARIQATGPPRLLGWNVPPEELIHIQEHWLSYPEPNPSLHYLLALLYIVFTFVALLGNGLVIWIFTAAKSLRTPSNLFVVNLAILDFLMMIKTPIFIYNSFHHGFELGHLGCQIFGFVGTISGLGASITNSAIAYDRYSTIASPLDGKLSRGQVIILIFAIWLYTIPWAMMPLMEVWGRFAPEGYLTACTFDFLTDTDEIRYFVGTLFFFSYCIPMTLTVYYYSQIVSHVVNHEKALREQAKKMNVESLRSNQNANQESAEVRITKAAITICCLFVTSWTPYGIMALIGAFGNKALLTPGITMIPACCCKFVACLDPYIYAISHPRYRLELQKRLPWLELQESTPQNDATSTTTEAVSASA</sequence>
<evidence type="ECO:0000256" key="12">
    <source>
        <dbReference type="ARBA" id="ARBA00023170"/>
    </source>
</evidence>
<protein>
    <recommendedName>
        <fullName evidence="19">G-protein coupled receptors family 1 profile domain-containing protein</fullName>
    </recommendedName>
</protein>
<gene>
    <name evidence="20" type="ORF">HCN44_001698</name>
</gene>
<evidence type="ECO:0000313" key="21">
    <source>
        <dbReference type="Proteomes" id="UP000639338"/>
    </source>
</evidence>
<keyword evidence="9 16" id="KW-0297">G-protein coupled receptor</keyword>
<dbReference type="GO" id="GO:0016020">
    <property type="term" value="C:membrane"/>
    <property type="evidence" value="ECO:0007669"/>
    <property type="project" value="UniProtKB-SubCell"/>
</dbReference>
<keyword evidence="7 18" id="KW-1133">Transmembrane helix</keyword>
<dbReference type="OrthoDB" id="2105199at2759"/>
<keyword evidence="10 18" id="KW-0472">Membrane</keyword>
<dbReference type="PRINTS" id="PR00237">
    <property type="entry name" value="GPCRRHODOPSN"/>
</dbReference>
<dbReference type="InterPro" id="IPR050125">
    <property type="entry name" value="GPCR_opsins"/>
</dbReference>
<dbReference type="Pfam" id="PF00001">
    <property type="entry name" value="7tm_1"/>
    <property type="match status" value="1"/>
</dbReference>
<evidence type="ECO:0000256" key="9">
    <source>
        <dbReference type="ARBA" id="ARBA00023040"/>
    </source>
</evidence>
<evidence type="ECO:0000256" key="11">
    <source>
        <dbReference type="ARBA" id="ARBA00023157"/>
    </source>
</evidence>
<dbReference type="PROSITE" id="PS50262">
    <property type="entry name" value="G_PROTEIN_RECEP_F1_2"/>
    <property type="match status" value="1"/>
</dbReference>
<comment type="similarity">
    <text evidence="2 16">Belongs to the G-protein coupled receptor 1 family.</text>
</comment>
<evidence type="ECO:0000256" key="14">
    <source>
        <dbReference type="ARBA" id="ARBA00023224"/>
    </source>
</evidence>
<keyword evidence="21" id="KW-1185">Reference proteome</keyword>
<keyword evidence="8" id="KW-0157">Chromophore</keyword>
<keyword evidence="3" id="KW-0600">Photoreceptor protein</keyword>
<dbReference type="EMBL" id="JACMRX010000003">
    <property type="protein sequence ID" value="KAF7992373.1"/>
    <property type="molecule type" value="Genomic_DNA"/>
</dbReference>
<evidence type="ECO:0000256" key="10">
    <source>
        <dbReference type="ARBA" id="ARBA00023136"/>
    </source>
</evidence>
<reference evidence="20 21" key="1">
    <citation type="submission" date="2020-08" db="EMBL/GenBank/DDBJ databases">
        <title>Aphidius gifuensis genome sequencing and assembly.</title>
        <authorList>
            <person name="Du Z."/>
        </authorList>
    </citation>
    <scope>NUCLEOTIDE SEQUENCE [LARGE SCALE GENOMIC DNA]</scope>
    <source>
        <strain evidence="20">YNYX2018</strain>
        <tissue evidence="20">Adults</tissue>
    </source>
</reference>
<dbReference type="CDD" id="cd15079">
    <property type="entry name" value="7tmA_photoreceptors_insect"/>
    <property type="match status" value="1"/>
</dbReference>
<keyword evidence="4" id="KW-0716">Sensory transduction</keyword>
<feature type="transmembrane region" description="Helical" evidence="18">
    <location>
        <begin position="162"/>
        <end position="182"/>
    </location>
</feature>
<comment type="subcellular location">
    <subcellularLocation>
        <location evidence="1">Membrane</location>
        <topology evidence="1">Multi-pass membrane protein</topology>
    </subcellularLocation>
</comment>
<evidence type="ECO:0000256" key="18">
    <source>
        <dbReference type="SAM" id="Phobius"/>
    </source>
</evidence>
<evidence type="ECO:0000313" key="20">
    <source>
        <dbReference type="EMBL" id="KAF7992373.1"/>
    </source>
</evidence>
<evidence type="ECO:0000256" key="16">
    <source>
        <dbReference type="RuleBase" id="RU000688"/>
    </source>
</evidence>
<keyword evidence="13" id="KW-0325">Glycoprotein</keyword>
<organism evidence="20 21">
    <name type="scientific">Aphidius gifuensis</name>
    <name type="common">Parasitoid wasp</name>
    <dbReference type="NCBI Taxonomy" id="684658"/>
    <lineage>
        <taxon>Eukaryota</taxon>
        <taxon>Metazoa</taxon>
        <taxon>Ecdysozoa</taxon>
        <taxon>Arthropoda</taxon>
        <taxon>Hexapoda</taxon>
        <taxon>Insecta</taxon>
        <taxon>Pterygota</taxon>
        <taxon>Neoptera</taxon>
        <taxon>Endopterygota</taxon>
        <taxon>Hymenoptera</taxon>
        <taxon>Apocrita</taxon>
        <taxon>Ichneumonoidea</taxon>
        <taxon>Braconidae</taxon>
        <taxon>Aphidiinae</taxon>
        <taxon>Aphidius</taxon>
    </lineage>
</organism>
<keyword evidence="5 16" id="KW-0812">Transmembrane</keyword>
<keyword evidence="15" id="KW-0844">Vision</keyword>
<feature type="transmembrane region" description="Helical" evidence="18">
    <location>
        <begin position="311"/>
        <end position="331"/>
    </location>
</feature>
<dbReference type="Gene3D" id="1.20.1070.10">
    <property type="entry name" value="Rhodopsin 7-helix transmembrane proteins"/>
    <property type="match status" value="1"/>
</dbReference>
<evidence type="ECO:0000256" key="7">
    <source>
        <dbReference type="ARBA" id="ARBA00022989"/>
    </source>
</evidence>
<dbReference type="GO" id="GO:0007601">
    <property type="term" value="P:visual perception"/>
    <property type="evidence" value="ECO:0007669"/>
    <property type="project" value="UniProtKB-KW"/>
</dbReference>
<feature type="compositionally biased region" description="Low complexity" evidence="17">
    <location>
        <begin position="357"/>
        <end position="369"/>
    </location>
</feature>
<dbReference type="FunFam" id="1.20.1070.10:FF:000044">
    <property type="entry name" value="Opsin, ultraviolet-sensitive"/>
    <property type="match status" value="1"/>
</dbReference>
<name>A0A835CSK9_APHGI</name>
<dbReference type="PROSITE" id="PS00237">
    <property type="entry name" value="G_PROTEIN_RECEP_F1_1"/>
    <property type="match status" value="1"/>
</dbReference>
<feature type="transmembrane region" description="Helical" evidence="18">
    <location>
        <begin position="47"/>
        <end position="73"/>
    </location>
</feature>
<dbReference type="AlphaFoldDB" id="A0A835CSK9"/>
<dbReference type="InterPro" id="IPR001760">
    <property type="entry name" value="Opsin"/>
</dbReference>
<evidence type="ECO:0000256" key="6">
    <source>
        <dbReference type="ARBA" id="ARBA00022925"/>
    </source>
</evidence>
<dbReference type="SUPFAM" id="SSF81321">
    <property type="entry name" value="Family A G protein-coupled receptor-like"/>
    <property type="match status" value="1"/>
</dbReference>
<evidence type="ECO:0000256" key="8">
    <source>
        <dbReference type="ARBA" id="ARBA00022991"/>
    </source>
</evidence>
<evidence type="ECO:0000256" key="13">
    <source>
        <dbReference type="ARBA" id="ARBA00023180"/>
    </source>
</evidence>
<evidence type="ECO:0000256" key="4">
    <source>
        <dbReference type="ARBA" id="ARBA00022606"/>
    </source>
</evidence>
<evidence type="ECO:0000256" key="1">
    <source>
        <dbReference type="ARBA" id="ARBA00004141"/>
    </source>
</evidence>
<dbReference type="InterPro" id="IPR000276">
    <property type="entry name" value="GPCR_Rhodpsn"/>
</dbReference>
<proteinExistence type="inferred from homology"/>
<evidence type="ECO:0000256" key="15">
    <source>
        <dbReference type="ARBA" id="ARBA00023305"/>
    </source>
</evidence>
<dbReference type="Proteomes" id="UP000639338">
    <property type="component" value="Unassembled WGS sequence"/>
</dbReference>
<keyword evidence="11" id="KW-1015">Disulfide bond</keyword>
<evidence type="ECO:0000259" key="19">
    <source>
        <dbReference type="PROSITE" id="PS50262"/>
    </source>
</evidence>
<feature type="domain" description="G-protein coupled receptors family 1 profile" evidence="19">
    <location>
        <begin position="65"/>
        <end position="328"/>
    </location>
</feature>
<dbReference type="GO" id="GO:0007602">
    <property type="term" value="P:phototransduction"/>
    <property type="evidence" value="ECO:0007669"/>
    <property type="project" value="UniProtKB-KW"/>
</dbReference>
<dbReference type="PANTHER" id="PTHR24240">
    <property type="entry name" value="OPSIN"/>
    <property type="match status" value="1"/>
</dbReference>
<accession>A0A835CSK9</accession>
<feature type="region of interest" description="Disordered" evidence="17">
    <location>
        <begin position="350"/>
        <end position="369"/>
    </location>
</feature>
<evidence type="ECO:0000256" key="5">
    <source>
        <dbReference type="ARBA" id="ARBA00022692"/>
    </source>
</evidence>
<dbReference type="InterPro" id="IPR017452">
    <property type="entry name" value="GPCR_Rhodpsn_7TM"/>
</dbReference>
<evidence type="ECO:0000256" key="2">
    <source>
        <dbReference type="ARBA" id="ARBA00010663"/>
    </source>
</evidence>
<comment type="caution">
    <text evidence="20">The sequence shown here is derived from an EMBL/GenBank/DDBJ whole genome shotgun (WGS) entry which is preliminary data.</text>
</comment>
<evidence type="ECO:0000256" key="3">
    <source>
        <dbReference type="ARBA" id="ARBA00022543"/>
    </source>
</evidence>
<dbReference type="PRINTS" id="PR00577">
    <property type="entry name" value="OPSINRH3RH4"/>
</dbReference>
<feature type="transmembrane region" description="Helical" evidence="18">
    <location>
        <begin position="275"/>
        <end position="299"/>
    </location>
</feature>
<feature type="transmembrane region" description="Helical" evidence="18">
    <location>
        <begin position="208"/>
        <end position="231"/>
    </location>
</feature>